<dbReference type="OrthoDB" id="9808862at2"/>
<evidence type="ECO:0008006" key="7">
    <source>
        <dbReference type="Google" id="ProtNLM"/>
    </source>
</evidence>
<dbReference type="Proteomes" id="UP000236655">
    <property type="component" value="Chromosome"/>
</dbReference>
<comment type="similarity">
    <text evidence="1">Belongs to the peptidase A31 family.</text>
</comment>
<dbReference type="NCBIfam" id="TIGR00072">
    <property type="entry name" value="hydrog_prot"/>
    <property type="match status" value="1"/>
</dbReference>
<reference evidence="6" key="1">
    <citation type="submission" date="2017-11" db="EMBL/GenBank/DDBJ databases">
        <authorList>
            <person name="Chan K.G."/>
            <person name="Lee L.S."/>
        </authorList>
    </citation>
    <scope>NUCLEOTIDE SEQUENCE [LARGE SCALE GENOMIC DNA]</scope>
    <source>
        <strain evidence="6">DSM 100970</strain>
    </source>
</reference>
<dbReference type="Pfam" id="PF01750">
    <property type="entry name" value="HycI"/>
    <property type="match status" value="1"/>
</dbReference>
<dbReference type="EMBL" id="CP024847">
    <property type="protein sequence ID" value="AUR52731.1"/>
    <property type="molecule type" value="Genomic_DNA"/>
</dbReference>
<evidence type="ECO:0000313" key="5">
    <source>
        <dbReference type="EMBL" id="AUR52731.1"/>
    </source>
</evidence>
<dbReference type="PANTHER" id="PTHR30302">
    <property type="entry name" value="HYDROGENASE 1 MATURATION PROTEASE"/>
    <property type="match status" value="1"/>
</dbReference>
<keyword evidence="6" id="KW-1185">Reference proteome</keyword>
<proteinExistence type="inferred from homology"/>
<dbReference type="AlphaFoldDB" id="A0A2I7N8F2"/>
<gene>
    <name evidence="5" type="ORF">CUN60_10625</name>
</gene>
<dbReference type="InterPro" id="IPR023430">
    <property type="entry name" value="Pept_HybD-like_dom_sf"/>
</dbReference>
<dbReference type="RefSeq" id="WP_102952019.1">
    <property type="nucleotide sequence ID" value="NZ_CP024847.1"/>
</dbReference>
<dbReference type="GO" id="GO:0016485">
    <property type="term" value="P:protein processing"/>
    <property type="evidence" value="ECO:0007669"/>
    <property type="project" value="TreeGrafter"/>
</dbReference>
<keyword evidence="2" id="KW-0645">Protease</keyword>
<accession>A0A2I7N8F2</accession>
<dbReference type="SUPFAM" id="SSF53163">
    <property type="entry name" value="HybD-like"/>
    <property type="match status" value="1"/>
</dbReference>
<evidence type="ECO:0000256" key="2">
    <source>
        <dbReference type="ARBA" id="ARBA00022670"/>
    </source>
</evidence>
<evidence type="ECO:0000256" key="1">
    <source>
        <dbReference type="ARBA" id="ARBA00006814"/>
    </source>
</evidence>
<protein>
    <recommendedName>
        <fullName evidence="7">Hydrogenase maturation protease</fullName>
    </recommendedName>
</protein>
<dbReference type="InterPro" id="IPR000671">
    <property type="entry name" value="Peptidase_A31"/>
</dbReference>
<keyword evidence="3" id="KW-0064">Aspartyl protease</keyword>
<dbReference type="GO" id="GO:0004190">
    <property type="term" value="F:aspartic-type endopeptidase activity"/>
    <property type="evidence" value="ECO:0007669"/>
    <property type="project" value="UniProtKB-KW"/>
</dbReference>
<dbReference type="GO" id="GO:0008047">
    <property type="term" value="F:enzyme activator activity"/>
    <property type="evidence" value="ECO:0007669"/>
    <property type="project" value="InterPro"/>
</dbReference>
<evidence type="ECO:0000313" key="6">
    <source>
        <dbReference type="Proteomes" id="UP000236655"/>
    </source>
</evidence>
<dbReference type="KEGG" id="nba:CUN60_10625"/>
<dbReference type="PANTHER" id="PTHR30302:SF1">
    <property type="entry name" value="HYDROGENASE 2 MATURATION PROTEASE"/>
    <property type="match status" value="1"/>
</dbReference>
<keyword evidence="4" id="KW-0378">Hydrolase</keyword>
<dbReference type="Gene3D" id="3.40.50.1450">
    <property type="entry name" value="HybD-like"/>
    <property type="match status" value="1"/>
</dbReference>
<evidence type="ECO:0000256" key="3">
    <source>
        <dbReference type="ARBA" id="ARBA00022750"/>
    </source>
</evidence>
<name>A0A2I7N8F2_9NEIS</name>
<sequence>MIKTLILGIGSPFGDDRAGWLVVEELEQVPTIREMVAKNLLTLEVADRPGINLINWLLGDYQRIILIDMVKTNLKIPGSIYKLQANEIIGFSGMLSSHSLGVSASLALAKELGINIDNVEFWGIEGSLISPESEVSQAILTGVSQVSQKILVDPELHL</sequence>
<organism evidence="5 6">
    <name type="scientific">Aquella oligotrophica</name>
    <dbReference type="NCBI Taxonomy" id="2067065"/>
    <lineage>
        <taxon>Bacteria</taxon>
        <taxon>Pseudomonadati</taxon>
        <taxon>Pseudomonadota</taxon>
        <taxon>Betaproteobacteria</taxon>
        <taxon>Neisseriales</taxon>
        <taxon>Neisseriaceae</taxon>
        <taxon>Aquella</taxon>
    </lineage>
</organism>
<evidence type="ECO:0000256" key="4">
    <source>
        <dbReference type="ARBA" id="ARBA00022801"/>
    </source>
</evidence>